<evidence type="ECO:0000313" key="3">
    <source>
        <dbReference type="EMBL" id="MCJ2185332.1"/>
    </source>
</evidence>
<organism evidence="3 4">
    <name type="scientific">Novosphingobium beihaiensis</name>
    <dbReference type="NCBI Taxonomy" id="2930389"/>
    <lineage>
        <taxon>Bacteria</taxon>
        <taxon>Pseudomonadati</taxon>
        <taxon>Pseudomonadota</taxon>
        <taxon>Alphaproteobacteria</taxon>
        <taxon>Sphingomonadales</taxon>
        <taxon>Sphingomonadaceae</taxon>
        <taxon>Novosphingobium</taxon>
    </lineage>
</organism>
<gene>
    <name evidence="3" type="ORF">MTR66_00720</name>
</gene>
<comment type="caution">
    <text evidence="3">The sequence shown here is derived from an EMBL/GenBank/DDBJ whole genome shotgun (WGS) entry which is preliminary data.</text>
</comment>
<dbReference type="EMBL" id="JALHLG010000001">
    <property type="protein sequence ID" value="MCJ2185332.1"/>
    <property type="molecule type" value="Genomic_DNA"/>
</dbReference>
<dbReference type="RefSeq" id="WP_243917033.1">
    <property type="nucleotide sequence ID" value="NZ_JALHLG010000001.1"/>
</dbReference>
<keyword evidence="2" id="KW-1277">Toxin-antitoxin system</keyword>
<evidence type="ECO:0000256" key="1">
    <source>
        <dbReference type="ARBA" id="ARBA00006226"/>
    </source>
</evidence>
<protein>
    <submittedName>
        <fullName evidence="3">Type II toxin-antitoxin system RelE/ParE family toxin</fullName>
    </submittedName>
</protein>
<dbReference type="InterPro" id="IPR051803">
    <property type="entry name" value="TA_system_RelE-like_toxin"/>
</dbReference>
<proteinExistence type="inferred from homology"/>
<dbReference type="PANTHER" id="PTHR33755">
    <property type="entry name" value="TOXIN PARE1-RELATED"/>
    <property type="match status" value="1"/>
</dbReference>
<accession>A0ABT0BJV8</accession>
<dbReference type="SUPFAM" id="SSF143011">
    <property type="entry name" value="RelE-like"/>
    <property type="match status" value="1"/>
</dbReference>
<sequence>MRRLIFRTAASEDLRQISRYTKSAWGTDQARKYAAQLRERIKALREFPLRHPRVETRPGLHRMRCGQHTVIYCVSDDAIEIVRILHIASDFDAWLV</sequence>
<dbReference type="InterPro" id="IPR007712">
    <property type="entry name" value="RelE/ParE_toxin"/>
</dbReference>
<comment type="similarity">
    <text evidence="1">Belongs to the RelE toxin family.</text>
</comment>
<dbReference type="Gene3D" id="3.30.2310.20">
    <property type="entry name" value="RelE-like"/>
    <property type="match status" value="1"/>
</dbReference>
<name>A0ABT0BJV8_9SPHN</name>
<reference evidence="3 4" key="1">
    <citation type="submission" date="2022-04" db="EMBL/GenBank/DDBJ databases">
        <title>Identification of a novel bacterium isolated from mangrove sediments.</title>
        <authorList>
            <person name="Pan X."/>
        </authorList>
    </citation>
    <scope>NUCLEOTIDE SEQUENCE [LARGE SCALE GENOMIC DNA]</scope>
    <source>
        <strain evidence="3 4">B2638</strain>
    </source>
</reference>
<evidence type="ECO:0000313" key="4">
    <source>
        <dbReference type="Proteomes" id="UP001202281"/>
    </source>
</evidence>
<evidence type="ECO:0000256" key="2">
    <source>
        <dbReference type="ARBA" id="ARBA00022649"/>
    </source>
</evidence>
<dbReference type="InterPro" id="IPR035093">
    <property type="entry name" value="RelE/ParE_toxin_dom_sf"/>
</dbReference>
<dbReference type="Proteomes" id="UP001202281">
    <property type="component" value="Unassembled WGS sequence"/>
</dbReference>
<dbReference type="PANTHER" id="PTHR33755:SF9">
    <property type="entry name" value="TOXIN PARE1"/>
    <property type="match status" value="1"/>
</dbReference>
<keyword evidence="4" id="KW-1185">Reference proteome</keyword>
<dbReference type="Pfam" id="PF05016">
    <property type="entry name" value="ParE_toxin"/>
    <property type="match status" value="1"/>
</dbReference>